<evidence type="ECO:0000256" key="3">
    <source>
        <dbReference type="SAM" id="SignalP"/>
    </source>
</evidence>
<dbReference type="GO" id="GO:0003924">
    <property type="term" value="F:GTPase activity"/>
    <property type="evidence" value="ECO:0007669"/>
    <property type="project" value="InterPro"/>
</dbReference>
<dbReference type="EMBL" id="BLIY01000017">
    <property type="protein sequence ID" value="GFE54850.1"/>
    <property type="molecule type" value="Genomic_DNA"/>
</dbReference>
<evidence type="ECO:0000313" key="5">
    <source>
        <dbReference type="EMBL" id="GFE54850.1"/>
    </source>
</evidence>
<dbReference type="Gene3D" id="3.40.50.300">
    <property type="entry name" value="P-loop containing nucleotide triphosphate hydrolases"/>
    <property type="match status" value="1"/>
</dbReference>
<feature type="transmembrane region" description="Helical" evidence="2">
    <location>
        <begin position="1085"/>
        <end position="1108"/>
    </location>
</feature>
<keyword evidence="2" id="KW-1133">Transmembrane helix</keyword>
<evidence type="ECO:0000259" key="4">
    <source>
        <dbReference type="Pfam" id="PF02263"/>
    </source>
</evidence>
<evidence type="ECO:0000256" key="2">
    <source>
        <dbReference type="SAM" id="Phobius"/>
    </source>
</evidence>
<feature type="domain" description="Guanylate-binding protein N-terminal" evidence="4">
    <location>
        <begin position="99"/>
        <end position="171"/>
    </location>
</feature>
<dbReference type="Pfam" id="PF02263">
    <property type="entry name" value="GBP"/>
    <property type="match status" value="1"/>
</dbReference>
<dbReference type="Proteomes" id="UP001057455">
    <property type="component" value="Unassembled WGS sequence"/>
</dbReference>
<keyword evidence="6" id="KW-1185">Reference proteome</keyword>
<organism evidence="5 6">
    <name type="scientific">Babesia ovis</name>
    <dbReference type="NCBI Taxonomy" id="5869"/>
    <lineage>
        <taxon>Eukaryota</taxon>
        <taxon>Sar</taxon>
        <taxon>Alveolata</taxon>
        <taxon>Apicomplexa</taxon>
        <taxon>Aconoidasida</taxon>
        <taxon>Piroplasmida</taxon>
        <taxon>Babesiidae</taxon>
        <taxon>Babesia</taxon>
    </lineage>
</organism>
<protein>
    <recommendedName>
        <fullName evidence="4">Guanylate-binding protein N-terminal domain-containing protein</fullName>
    </recommendedName>
</protein>
<comment type="caution">
    <text evidence="5">The sequence shown here is derived from an EMBL/GenBank/DDBJ whole genome shotgun (WGS) entry which is preliminary data.</text>
</comment>
<evidence type="ECO:0000256" key="1">
    <source>
        <dbReference type="SAM" id="MobiDB-lite"/>
    </source>
</evidence>
<accession>A0A9W5TBC6</accession>
<proteinExistence type="predicted"/>
<feature type="signal peptide" evidence="3">
    <location>
        <begin position="1"/>
        <end position="38"/>
    </location>
</feature>
<evidence type="ECO:0000313" key="6">
    <source>
        <dbReference type="Proteomes" id="UP001057455"/>
    </source>
</evidence>
<dbReference type="SUPFAM" id="SSF52540">
    <property type="entry name" value="P-loop containing nucleoside triphosphate hydrolases"/>
    <property type="match status" value="1"/>
</dbReference>
<feature type="transmembrane region" description="Helical" evidence="2">
    <location>
        <begin position="1043"/>
        <end position="1065"/>
    </location>
</feature>
<keyword evidence="3" id="KW-0732">Signal</keyword>
<dbReference type="GO" id="GO:0005525">
    <property type="term" value="F:GTP binding"/>
    <property type="evidence" value="ECO:0007669"/>
    <property type="project" value="InterPro"/>
</dbReference>
<feature type="transmembrane region" description="Helical" evidence="2">
    <location>
        <begin position="1019"/>
        <end position="1036"/>
    </location>
</feature>
<dbReference type="OrthoDB" id="2135133at2759"/>
<feature type="chain" id="PRO_5040777579" description="Guanylate-binding protein N-terminal domain-containing protein" evidence="3">
    <location>
        <begin position="39"/>
        <end position="1130"/>
    </location>
</feature>
<dbReference type="AlphaFoldDB" id="A0A9W5TBC6"/>
<gene>
    <name evidence="5" type="ORF">BaOVIS_022540</name>
</gene>
<keyword evidence="2" id="KW-0812">Transmembrane</keyword>
<dbReference type="PANTHER" id="PTHR10751">
    <property type="entry name" value="GUANYLATE BINDING PROTEIN"/>
    <property type="match status" value="1"/>
</dbReference>
<sequence length="1130" mass="129642">MAMLRFSSPSVRCDPQASAIITISWLLLLLTAITGSTAESVVEESTLRFTAYGEPCQGNTCLFDHEPVEKDVQNFCITNAAGTGRPVQLIRPAENHLGLEIVEEGLELIRSLPKPIAVVAAIGSIKTGKSSLLNVLNEHNLCGEGDQLTGFKTSNDICPTTQGIWIWSEPIKIDCQSLKGYLKTKQGSTGIFDHLVARVTSLIDKALTATVVEKDKLDISKCEHGTVNVVLLDVEGFNATDGFQKFDEALFTITAAMSTELIYLTHKLIDASDIMELQHMMQESNAVLVNMYKSLSNAPKVVMRQDKEATEYSDVELTPKIGGEPSDDKEPESGKSVNQDSEGEMLGDMLLELQKNTTLTLAVHGFNMQLHKSSLDYLNSVINQKRFDMEYDDQKSFIDYLEQTRQSLIDVFIDENGSTEKAAEDLVGEIITKLTSRYKYGIPHLFGSVDVLLTSAPSANHGSNRKSELFRGYLQHILSYKKRLFKRSILQPKKRVSPVSNVMTHMTGEDMVHVLHYLVDLLNQKMKQSSIDGVVDLRLTKANLIKHDLVELYSGELMNFIHRTPIPLEQELDLFNKRTEGRYQHLMAMYAQYDLSPAVYDGMNDDFGKRLGGVRKHLAQELHNITLDYCRSKVNKVKSLIRARVEQFDLPVLPSVIDEFERDKQSLMDIYSAIVDENQIEYSSSDACRTIALDVEEFVDAQIRELHRANDNEITMMFQEASKRAIGYFIADADRNDVDKYTVSYDTYEKSLQSWVKGTNEIFYNEVGEFKDVERFSNPALEFLRQQLTMLIKESRDHWEDVCKESLQQMTQKFKMTFDRRLQKLVPIRPAPKQIMKMAVEYLRFAGLNDMSRMYCGTSKTAQGVKQAFGHIVDEMSKRVLEENDEAIYKQFYREFHLLYEEAIERVNHVYHFYQLENHLYWYAEKYVFPHAKVFEQMFRPDRALDEMRKHMDIEIINGIPDRNVQQRLMAIFQGSNAKAIKLLRSSAKHLKNDIVQQWIRERLYPDVRDLLMIRIPRLSTVFAMIGIFICSLSLSRVRNARLIYFLYFSNAVAVVYVLGLRRVLLVIGMAARWFARIIDRVSDFVGTTCSYVIVAVLLVMVLLRMYVIRRKEKAKTRRRTKYFLFKRDG</sequence>
<feature type="region of interest" description="Disordered" evidence="1">
    <location>
        <begin position="307"/>
        <end position="341"/>
    </location>
</feature>
<reference evidence="5" key="1">
    <citation type="submission" date="2019-12" db="EMBL/GenBank/DDBJ databases">
        <title>Genome sequence of Babesia ovis.</title>
        <authorList>
            <person name="Yamagishi J."/>
            <person name="Sevinc F."/>
            <person name="Xuan X."/>
        </authorList>
    </citation>
    <scope>NUCLEOTIDE SEQUENCE</scope>
    <source>
        <strain evidence="5">Selcuk</strain>
    </source>
</reference>
<dbReference type="InterPro" id="IPR027417">
    <property type="entry name" value="P-loop_NTPase"/>
</dbReference>
<dbReference type="InterPro" id="IPR015894">
    <property type="entry name" value="Guanylate-bd_N"/>
</dbReference>
<keyword evidence="2" id="KW-0472">Membrane</keyword>
<name>A0A9W5TBC6_BABOV</name>